<dbReference type="EMBL" id="JAVRHV010000001">
    <property type="protein sequence ID" value="MDT0552137.1"/>
    <property type="molecule type" value="Genomic_DNA"/>
</dbReference>
<sequence>MLKKIFLIGLLGILISCKRDTKVKAETKTTTQTVKTENYTLQKIEENSKGLLILFGGFGENPEAIEREFNILKIAQKNKISVLLMNYSQKLWLETTDKTYLAQMLQGTIKQHNLNKENLYVGGFSSGGLVSVLLSDYIVSMKQYHIDPKGVFLVDSPIDLLELYRTSEKNIANNFSDVSVQESNWIINTLSAKMGEPKNGIAPYENYAVYTHETNNTKNLSHLKNTKIRLYTEPDFKWWKEQRMAEPEQTNAFYIKALAKSLQQKGFKDVNYIATKNKGYRANGHRHPHSWSIIEKEELINWMLQD</sequence>
<protein>
    <recommendedName>
        <fullName evidence="3">Alpha/beta hydrolase</fullName>
    </recommendedName>
</protein>
<accession>A0ABU2Y364</accession>
<keyword evidence="2" id="KW-1185">Reference proteome</keyword>
<organism evidence="1 2">
    <name type="scientific">Urechidicola vernalis</name>
    <dbReference type="NCBI Taxonomy" id="3075600"/>
    <lineage>
        <taxon>Bacteria</taxon>
        <taxon>Pseudomonadati</taxon>
        <taxon>Bacteroidota</taxon>
        <taxon>Flavobacteriia</taxon>
        <taxon>Flavobacteriales</taxon>
        <taxon>Flavobacteriaceae</taxon>
        <taxon>Urechidicola</taxon>
    </lineage>
</organism>
<dbReference type="Gene3D" id="3.40.50.1820">
    <property type="entry name" value="alpha/beta hydrolase"/>
    <property type="match status" value="1"/>
</dbReference>
<dbReference type="PROSITE" id="PS51257">
    <property type="entry name" value="PROKAR_LIPOPROTEIN"/>
    <property type="match status" value="1"/>
</dbReference>
<dbReference type="InterPro" id="IPR029058">
    <property type="entry name" value="AB_hydrolase_fold"/>
</dbReference>
<proteinExistence type="predicted"/>
<gene>
    <name evidence="1" type="ORF">RM519_02655</name>
</gene>
<evidence type="ECO:0008006" key="3">
    <source>
        <dbReference type="Google" id="ProtNLM"/>
    </source>
</evidence>
<reference evidence="1 2" key="1">
    <citation type="submission" date="2023-09" db="EMBL/GenBank/DDBJ databases">
        <authorList>
            <person name="Rey-Velasco X."/>
        </authorList>
    </citation>
    <scope>NUCLEOTIDE SEQUENCE [LARGE SCALE GENOMIC DNA]</scope>
    <source>
        <strain evidence="1 2">P050</strain>
    </source>
</reference>
<comment type="caution">
    <text evidence="1">The sequence shown here is derived from an EMBL/GenBank/DDBJ whole genome shotgun (WGS) entry which is preliminary data.</text>
</comment>
<dbReference type="RefSeq" id="WP_311591971.1">
    <property type="nucleotide sequence ID" value="NZ_JAVRHV010000001.1"/>
</dbReference>
<dbReference type="Proteomes" id="UP001252186">
    <property type="component" value="Unassembled WGS sequence"/>
</dbReference>
<evidence type="ECO:0000313" key="2">
    <source>
        <dbReference type="Proteomes" id="UP001252186"/>
    </source>
</evidence>
<evidence type="ECO:0000313" key="1">
    <source>
        <dbReference type="EMBL" id="MDT0552137.1"/>
    </source>
</evidence>
<dbReference type="SUPFAM" id="SSF53474">
    <property type="entry name" value="alpha/beta-Hydrolases"/>
    <property type="match status" value="1"/>
</dbReference>
<name>A0ABU2Y364_9FLAO</name>